<evidence type="ECO:0000313" key="2">
    <source>
        <dbReference type="EMBL" id="SEN43822.1"/>
    </source>
</evidence>
<evidence type="ECO:0000256" key="1">
    <source>
        <dbReference type="SAM" id="Phobius"/>
    </source>
</evidence>
<dbReference type="EMBL" id="FOCP01000018">
    <property type="protein sequence ID" value="SEN43822.1"/>
    <property type="molecule type" value="Genomic_DNA"/>
</dbReference>
<keyword evidence="1" id="KW-1133">Transmembrane helix</keyword>
<dbReference type="RefSeq" id="WP_281246252.1">
    <property type="nucleotide sequence ID" value="NZ_FOCP01000018.1"/>
</dbReference>
<name>A0A1H8GIJ7_9PROT</name>
<evidence type="ECO:0000313" key="3">
    <source>
        <dbReference type="Proteomes" id="UP000199459"/>
    </source>
</evidence>
<gene>
    <name evidence="2" type="ORF">SAMN05216325_11843</name>
</gene>
<sequence length="42" mass="4768">MWIDLFVHIVGIFAGLSLVFGAYITGLMIFDMLFKGRDESKD</sequence>
<protein>
    <submittedName>
        <fullName evidence="2">Uncharacterized protein</fullName>
    </submittedName>
</protein>
<dbReference type="Proteomes" id="UP000199459">
    <property type="component" value="Unassembled WGS sequence"/>
</dbReference>
<accession>A0A1H8GIJ7</accession>
<keyword evidence="1" id="KW-0812">Transmembrane</keyword>
<feature type="transmembrane region" description="Helical" evidence="1">
    <location>
        <begin position="6"/>
        <end position="30"/>
    </location>
</feature>
<keyword evidence="1" id="KW-0472">Membrane</keyword>
<reference evidence="2 3" key="1">
    <citation type="submission" date="2016-10" db="EMBL/GenBank/DDBJ databases">
        <authorList>
            <person name="de Groot N.N."/>
        </authorList>
    </citation>
    <scope>NUCLEOTIDE SEQUENCE [LARGE SCALE GENOMIC DNA]</scope>
    <source>
        <strain evidence="2 3">Nm22</strain>
    </source>
</reference>
<proteinExistence type="predicted"/>
<dbReference type="AlphaFoldDB" id="A0A1H8GIJ7"/>
<organism evidence="2 3">
    <name type="scientific">Nitrosomonas marina</name>
    <dbReference type="NCBI Taxonomy" id="917"/>
    <lineage>
        <taxon>Bacteria</taxon>
        <taxon>Pseudomonadati</taxon>
        <taxon>Pseudomonadota</taxon>
        <taxon>Betaproteobacteria</taxon>
        <taxon>Nitrosomonadales</taxon>
        <taxon>Nitrosomonadaceae</taxon>
        <taxon>Nitrosomonas</taxon>
    </lineage>
</organism>